<dbReference type="STRING" id="1517416.IDAT_05855"/>
<dbReference type="InterPro" id="IPR017508">
    <property type="entry name" value="HipA_N1"/>
</dbReference>
<gene>
    <name evidence="6" type="ORF">IDAT_05855</name>
</gene>
<evidence type="ECO:0000259" key="5">
    <source>
        <dbReference type="Pfam" id="PF13657"/>
    </source>
</evidence>
<name>A0A094INC7_9GAMM</name>
<dbReference type="EMBL" id="JPIN01000005">
    <property type="protein sequence ID" value="KFZ29195.1"/>
    <property type="molecule type" value="Genomic_DNA"/>
</dbReference>
<dbReference type="InterPro" id="IPR012893">
    <property type="entry name" value="HipA-like_C"/>
</dbReference>
<evidence type="ECO:0000256" key="1">
    <source>
        <dbReference type="ARBA" id="ARBA00010164"/>
    </source>
</evidence>
<comment type="similarity">
    <text evidence="1">Belongs to the HipA Ser/Thr kinase family.</text>
</comment>
<evidence type="ECO:0000313" key="7">
    <source>
        <dbReference type="Proteomes" id="UP000053718"/>
    </source>
</evidence>
<proteinExistence type="inferred from homology"/>
<keyword evidence="3" id="KW-0418">Kinase</keyword>
<feature type="domain" description="HipA N-terminal subdomain 1" evidence="5">
    <location>
        <begin position="7"/>
        <end position="108"/>
    </location>
</feature>
<dbReference type="OrthoDB" id="9805913at2"/>
<evidence type="ECO:0000259" key="4">
    <source>
        <dbReference type="Pfam" id="PF07804"/>
    </source>
</evidence>
<dbReference type="GO" id="GO:0004674">
    <property type="term" value="F:protein serine/threonine kinase activity"/>
    <property type="evidence" value="ECO:0007669"/>
    <property type="project" value="TreeGrafter"/>
</dbReference>
<keyword evidence="7" id="KW-1185">Reference proteome</keyword>
<evidence type="ECO:0000313" key="6">
    <source>
        <dbReference type="EMBL" id="KFZ29195.1"/>
    </source>
</evidence>
<dbReference type="Proteomes" id="UP000053718">
    <property type="component" value="Unassembled WGS sequence"/>
</dbReference>
<accession>A0A094INC7</accession>
<feature type="domain" description="HipA-like C-terminal" evidence="4">
    <location>
        <begin position="148"/>
        <end position="381"/>
    </location>
</feature>
<dbReference type="GO" id="GO:0005829">
    <property type="term" value="C:cytosol"/>
    <property type="evidence" value="ECO:0007669"/>
    <property type="project" value="TreeGrafter"/>
</dbReference>
<comment type="caution">
    <text evidence="6">The sequence shown here is derived from an EMBL/GenBank/DDBJ whole genome shotgun (WGS) entry which is preliminary data.</text>
</comment>
<dbReference type="PANTHER" id="PTHR37419:SF1">
    <property type="entry name" value="SERINE_THREONINE-PROTEIN KINASE TOXIN HIPA"/>
    <property type="match status" value="1"/>
</dbReference>
<dbReference type="eggNOG" id="COG3550">
    <property type="taxonomic scope" value="Bacteria"/>
</dbReference>
<keyword evidence="2" id="KW-0808">Transferase</keyword>
<evidence type="ECO:0000256" key="2">
    <source>
        <dbReference type="ARBA" id="ARBA00022679"/>
    </source>
</evidence>
<dbReference type="Pfam" id="PF13657">
    <property type="entry name" value="Couple_hipA"/>
    <property type="match status" value="1"/>
</dbReference>
<dbReference type="RefSeq" id="WP_034731716.1">
    <property type="nucleotide sequence ID" value="NZ_JPIN01000005.1"/>
</dbReference>
<evidence type="ECO:0008006" key="8">
    <source>
        <dbReference type="Google" id="ProtNLM"/>
    </source>
</evidence>
<dbReference type="AlphaFoldDB" id="A0A094INC7"/>
<dbReference type="NCBIfam" id="TIGR03071">
    <property type="entry name" value="couple_hipA"/>
    <property type="match status" value="1"/>
</dbReference>
<dbReference type="Pfam" id="PF07804">
    <property type="entry name" value="HipA_C"/>
    <property type="match status" value="1"/>
</dbReference>
<evidence type="ECO:0000256" key="3">
    <source>
        <dbReference type="ARBA" id="ARBA00022777"/>
    </source>
</evidence>
<sequence length="420" mass="47298">MTTERKLQVLINTDHVANLFENNGLWRLEYTDRWLNHAYNYALAPSLPLQAEPIIDSGSERPVQWFFDNLLPEEMARALLAKEARVSVDDAFALLELVGGESAGAITLLHEGETFAAASVAKLSHAELSQRIRELPRAPMNKRERKRMSLAGAQHKMLVVLDADGQLYEPIGQTPSTHILKPEHERRDDYWFTVRNEWFTMTLADRCGLNVAHVEPVRYVPEACYLVRRFDRSGKFPQQQRVHVLDACQLLGMAAYRKYRDSTVATLRILVEASRAKAATALALYRWLVFNYFVGNGDAHLKNLSFSYSPRGIGLLPHYDLLSTVIYERVGEHEHAELSQPLGNARYFGDVTRADLLAAGEKLGLSRAIAAREIDRLAASIGEHSLTLIAEVEAAGASPGELRMLRQIHYLAIQPFTTRI</sequence>
<protein>
    <recommendedName>
        <fullName evidence="8">Phosphatidylinositol kinase</fullName>
    </recommendedName>
</protein>
<organism evidence="6 7">
    <name type="scientific">Pseudidiomarina atlantica</name>
    <dbReference type="NCBI Taxonomy" id="1517416"/>
    <lineage>
        <taxon>Bacteria</taxon>
        <taxon>Pseudomonadati</taxon>
        <taxon>Pseudomonadota</taxon>
        <taxon>Gammaproteobacteria</taxon>
        <taxon>Alteromonadales</taxon>
        <taxon>Idiomarinaceae</taxon>
        <taxon>Pseudidiomarina</taxon>
    </lineage>
</organism>
<dbReference type="Gene3D" id="1.10.1070.20">
    <property type="match status" value="1"/>
</dbReference>
<dbReference type="PANTHER" id="PTHR37419">
    <property type="entry name" value="SERINE/THREONINE-PROTEIN KINASE TOXIN HIPA"/>
    <property type="match status" value="1"/>
</dbReference>
<dbReference type="InterPro" id="IPR052028">
    <property type="entry name" value="HipA_Ser/Thr_kinase"/>
</dbReference>
<reference evidence="6 7" key="1">
    <citation type="submission" date="2014-06" db="EMBL/GenBank/DDBJ databases">
        <title>Draft genome sequence of Idiomarina sp. MCCC 1A10513.</title>
        <authorList>
            <person name="Du J."/>
            <person name="Lai Q."/>
            <person name="Shao Z."/>
        </authorList>
    </citation>
    <scope>NUCLEOTIDE SEQUENCE [LARGE SCALE GENOMIC DNA]</scope>
    <source>
        <strain evidence="6 7">MCCC 1A10513</strain>
    </source>
</reference>